<name>A0ABW6N984_9ACTN</name>
<dbReference type="InterPro" id="IPR019587">
    <property type="entry name" value="Polyketide_cyclase/dehydratase"/>
</dbReference>
<reference evidence="1 2" key="1">
    <citation type="submission" date="2024-10" db="EMBL/GenBank/DDBJ databases">
        <title>The Natural Products Discovery Center: Release of the First 8490 Sequenced Strains for Exploring Actinobacteria Biosynthetic Diversity.</title>
        <authorList>
            <person name="Kalkreuter E."/>
            <person name="Kautsar S.A."/>
            <person name="Yang D."/>
            <person name="Bader C.D."/>
            <person name="Teijaro C.N."/>
            <person name="Fluegel L."/>
            <person name="Davis C.M."/>
            <person name="Simpson J.R."/>
            <person name="Lauterbach L."/>
            <person name="Steele A.D."/>
            <person name="Gui C."/>
            <person name="Meng S."/>
            <person name="Li G."/>
            <person name="Viehrig K."/>
            <person name="Ye F."/>
            <person name="Su P."/>
            <person name="Kiefer A.F."/>
            <person name="Nichols A."/>
            <person name="Cepeda A.J."/>
            <person name="Yan W."/>
            <person name="Fan B."/>
            <person name="Jiang Y."/>
            <person name="Adhikari A."/>
            <person name="Zheng C.-J."/>
            <person name="Schuster L."/>
            <person name="Cowan T.M."/>
            <person name="Smanski M.J."/>
            <person name="Chevrette M.G."/>
            <person name="De Carvalho L.P.S."/>
            <person name="Shen B."/>
        </authorList>
    </citation>
    <scope>NUCLEOTIDE SEQUENCE [LARGE SCALE GENOMIC DNA]</scope>
    <source>
        <strain evidence="1 2">NPDC005497</strain>
    </source>
</reference>
<dbReference type="CDD" id="cd07821">
    <property type="entry name" value="PYR_PYL_RCAR_like"/>
    <property type="match status" value="1"/>
</dbReference>
<sequence>MTLPIQIDLNEATSISAMTVAIPLDASAAFVWDALRDIYEVHKRLLPGAAVAVDQAPDARIVTFANGMKATERILELDDDARRLVYQVTEGAPLTHHLSTMVVREDDTGVHLVWTSEFAPASQHDWATNLMNEFTELMKKTLDAAYTSQL</sequence>
<comment type="caution">
    <text evidence="1">The sequence shown here is derived from an EMBL/GenBank/DDBJ whole genome shotgun (WGS) entry which is preliminary data.</text>
</comment>
<dbReference type="EMBL" id="JBIAJP010000027">
    <property type="protein sequence ID" value="MFF0009856.1"/>
    <property type="molecule type" value="Genomic_DNA"/>
</dbReference>
<dbReference type="SUPFAM" id="SSF55961">
    <property type="entry name" value="Bet v1-like"/>
    <property type="match status" value="1"/>
</dbReference>
<dbReference type="InterPro" id="IPR023393">
    <property type="entry name" value="START-like_dom_sf"/>
</dbReference>
<accession>A0ABW6N984</accession>
<dbReference type="Proteomes" id="UP001601422">
    <property type="component" value="Unassembled WGS sequence"/>
</dbReference>
<dbReference type="RefSeq" id="WP_361952731.1">
    <property type="nucleotide sequence ID" value="NZ_JBEXWI010000064.1"/>
</dbReference>
<dbReference type="Pfam" id="PF10604">
    <property type="entry name" value="Polyketide_cyc2"/>
    <property type="match status" value="1"/>
</dbReference>
<proteinExistence type="predicted"/>
<evidence type="ECO:0000313" key="1">
    <source>
        <dbReference type="EMBL" id="MFF0009856.1"/>
    </source>
</evidence>
<gene>
    <name evidence="1" type="ORF">ACFYQT_41485</name>
</gene>
<dbReference type="Gene3D" id="3.30.530.20">
    <property type="match status" value="1"/>
</dbReference>
<organism evidence="1 2">
    <name type="scientific">Streptomyces tibetensis</name>
    <dbReference type="NCBI Taxonomy" id="2382123"/>
    <lineage>
        <taxon>Bacteria</taxon>
        <taxon>Bacillati</taxon>
        <taxon>Actinomycetota</taxon>
        <taxon>Actinomycetes</taxon>
        <taxon>Kitasatosporales</taxon>
        <taxon>Streptomycetaceae</taxon>
        <taxon>Streptomyces</taxon>
    </lineage>
</organism>
<protein>
    <submittedName>
        <fullName evidence="1">SRPBCC family protein</fullName>
    </submittedName>
</protein>
<keyword evidence="2" id="KW-1185">Reference proteome</keyword>
<evidence type="ECO:0000313" key="2">
    <source>
        <dbReference type="Proteomes" id="UP001601422"/>
    </source>
</evidence>